<gene>
    <name evidence="1" type="ORF">ACD_2C00172G0008</name>
</gene>
<name>K2H0V0_9BACT</name>
<accession>K2H0V0</accession>
<organism evidence="1">
    <name type="scientific">uncultured bacterium</name>
    <name type="common">gcode 4</name>
    <dbReference type="NCBI Taxonomy" id="1234023"/>
    <lineage>
        <taxon>Bacteria</taxon>
        <taxon>environmental samples</taxon>
    </lineage>
</organism>
<dbReference type="EMBL" id="AMFJ01000172">
    <property type="protein sequence ID" value="EKE29460.1"/>
    <property type="molecule type" value="Genomic_DNA"/>
</dbReference>
<sequence length="107" mass="12552">MPRHKILKSLREIRDSYSDDIPEKILCSTDKDIMYKVRNAWWSRVNAVLDLIGIYGILDESEIRGWSEILDRHTRNIEETGLTQREDIASMNSFLTRIIDVLESKSK</sequence>
<reference evidence="1" key="1">
    <citation type="journal article" date="2012" name="Science">
        <title>Fermentation, hydrogen, and sulfur metabolism in multiple uncultivated bacterial phyla.</title>
        <authorList>
            <person name="Wrighton K.C."/>
            <person name="Thomas B.C."/>
            <person name="Sharon I."/>
            <person name="Miller C.S."/>
            <person name="Castelle C.J."/>
            <person name="VerBerkmoes N.C."/>
            <person name="Wilkins M.J."/>
            <person name="Hettich R.L."/>
            <person name="Lipton M.S."/>
            <person name="Williams K.H."/>
            <person name="Long P.E."/>
            <person name="Banfield J.F."/>
        </authorList>
    </citation>
    <scope>NUCLEOTIDE SEQUENCE [LARGE SCALE GENOMIC DNA]</scope>
</reference>
<comment type="caution">
    <text evidence="1">The sequence shown here is derived from an EMBL/GenBank/DDBJ whole genome shotgun (WGS) entry which is preliminary data.</text>
</comment>
<proteinExistence type="predicted"/>
<evidence type="ECO:0000313" key="1">
    <source>
        <dbReference type="EMBL" id="EKE29460.1"/>
    </source>
</evidence>
<dbReference type="AlphaFoldDB" id="K2H0V0"/>
<protein>
    <submittedName>
        <fullName evidence="1">Uncharacterized protein</fullName>
    </submittedName>
</protein>